<feature type="binding site" evidence="4">
    <location>
        <begin position="167"/>
        <end position="170"/>
    </location>
    <ligand>
        <name>gamma-L-glutamyl-L-cysteine</name>
        <dbReference type="ChEBI" id="CHEBI:58173"/>
    </ligand>
</feature>
<protein>
    <recommendedName>
        <fullName evidence="4">Hercynine oxygenase</fullName>
        <ecNumber evidence="4">1.14.99.50</ecNumber>
    </recommendedName>
    <alternativeName>
        <fullName evidence="4">Gamma-glutamyl hercynylcysteine S-oxide synthase</fullName>
    </alternativeName>
</protein>
<keyword evidence="4" id="KW-0479">Metal-binding</keyword>
<dbReference type="InterPro" id="IPR034660">
    <property type="entry name" value="DinB/YfiT-like"/>
</dbReference>
<dbReference type="Pfam" id="PF12867">
    <property type="entry name" value="DinB_2"/>
    <property type="match status" value="1"/>
</dbReference>
<evidence type="ECO:0000256" key="4">
    <source>
        <dbReference type="HAMAP-Rule" id="MF_02035"/>
    </source>
</evidence>
<evidence type="ECO:0000256" key="2">
    <source>
        <dbReference type="ARBA" id="ARBA00023004"/>
    </source>
</evidence>
<dbReference type="Gene3D" id="3.90.1580.10">
    <property type="entry name" value="paralog of FGE (formylglycine-generating enzyme)"/>
    <property type="match status" value="1"/>
</dbReference>
<dbReference type="Gene3D" id="1.20.120.450">
    <property type="entry name" value="dinb family like domain"/>
    <property type="match status" value="1"/>
</dbReference>
<feature type="region of interest" description="Disordered" evidence="5">
    <location>
        <begin position="389"/>
        <end position="415"/>
    </location>
</feature>
<dbReference type="InterPro" id="IPR005532">
    <property type="entry name" value="SUMF_dom"/>
</dbReference>
<reference evidence="8 9" key="1">
    <citation type="submission" date="2021-01" db="EMBL/GenBank/DDBJ databases">
        <title>Streptomyces acididurans sp. nov., isolated from a peat swamp forest soil.</title>
        <authorList>
            <person name="Chantavorakit T."/>
            <person name="Duangmal K."/>
        </authorList>
    </citation>
    <scope>NUCLEOTIDE SEQUENCE [LARGE SCALE GENOMIC DNA]</scope>
    <source>
        <strain evidence="8 9">KK5PA1</strain>
    </source>
</reference>
<dbReference type="HAMAP" id="MF_02035">
    <property type="entry name" value="EgtB"/>
    <property type="match status" value="1"/>
</dbReference>
<comment type="cofactor">
    <cofactor evidence="4">
        <name>Fe(2+)</name>
        <dbReference type="ChEBI" id="CHEBI:29033"/>
    </cofactor>
</comment>
<proteinExistence type="inferred from homology"/>
<evidence type="ECO:0000313" key="8">
    <source>
        <dbReference type="EMBL" id="MBM9504857.1"/>
    </source>
</evidence>
<comment type="function">
    <text evidence="4">Catalyzes the oxidative sulfurization of hercynine (N-alpha,N-alpha,N-alpha-trimethyl-L-histidine) into hercynyl-gamma-L-glutamyl-L-cysteine sulfoxide, a step in the biosynthesis pathway of ergothioneine.</text>
</comment>
<feature type="domain" description="Sulfatase-modifying factor enzyme-like" evidence="6">
    <location>
        <begin position="258"/>
        <end position="517"/>
    </location>
</feature>
<comment type="similarity">
    <text evidence="4">Belongs to the EgtB family.</text>
</comment>
<feature type="binding site" evidence="4">
    <location>
        <position position="226"/>
    </location>
    <ligand>
        <name>Fe cation</name>
        <dbReference type="ChEBI" id="CHEBI:24875"/>
    </ligand>
</feature>
<feature type="binding site" evidence="4">
    <location>
        <position position="222"/>
    </location>
    <ligand>
        <name>Fe cation</name>
        <dbReference type="ChEBI" id="CHEBI:24875"/>
    </ligand>
</feature>
<feature type="binding site" evidence="4">
    <location>
        <position position="506"/>
    </location>
    <ligand>
        <name>gamma-L-glutamyl-L-cysteine</name>
        <dbReference type="ChEBI" id="CHEBI:58173"/>
    </ligand>
</feature>
<feature type="binding site" evidence="4">
    <location>
        <position position="133"/>
    </location>
    <ligand>
        <name>Fe cation</name>
        <dbReference type="ChEBI" id="CHEBI:24875"/>
    </ligand>
</feature>
<dbReference type="PANTHER" id="PTHR23150:SF36">
    <property type="entry name" value="HERCYNINE OXYGENASE"/>
    <property type="match status" value="1"/>
</dbReference>
<keyword evidence="4" id="KW-0503">Monooxygenase</keyword>
<evidence type="ECO:0000259" key="6">
    <source>
        <dbReference type="Pfam" id="PF03781"/>
    </source>
</evidence>
<feature type="binding site" evidence="4">
    <location>
        <position position="502"/>
    </location>
    <ligand>
        <name>gamma-L-glutamyl-L-cysteine</name>
        <dbReference type="ChEBI" id="CHEBI:58173"/>
    </ligand>
</feature>
<evidence type="ECO:0000259" key="7">
    <source>
        <dbReference type="Pfam" id="PF12867"/>
    </source>
</evidence>
<evidence type="ECO:0000256" key="3">
    <source>
        <dbReference type="ARBA" id="ARBA00037882"/>
    </source>
</evidence>
<comment type="pathway">
    <text evidence="3 4">Amino-acid biosynthesis; ergothioneine biosynthesis.</text>
</comment>
<evidence type="ECO:0000256" key="1">
    <source>
        <dbReference type="ARBA" id="ARBA00023002"/>
    </source>
</evidence>
<dbReference type="EMBL" id="JADKYB010000004">
    <property type="protein sequence ID" value="MBM9504857.1"/>
    <property type="molecule type" value="Genomic_DNA"/>
</dbReference>
<dbReference type="SUPFAM" id="SSF56436">
    <property type="entry name" value="C-type lectin-like"/>
    <property type="match status" value="1"/>
</dbReference>
<dbReference type="InterPro" id="IPR051043">
    <property type="entry name" value="Sulfatase_Mod_Factor_Kinase"/>
</dbReference>
<dbReference type="InterPro" id="IPR032890">
    <property type="entry name" value="EgtB_Actinobacteria"/>
</dbReference>
<dbReference type="InterPro" id="IPR017806">
    <property type="entry name" value="EgtB"/>
</dbReference>
<feature type="region of interest" description="Disordered" evidence="5">
    <location>
        <begin position="1"/>
        <end position="84"/>
    </location>
</feature>
<evidence type="ECO:0000313" key="9">
    <source>
        <dbReference type="Proteomes" id="UP000749040"/>
    </source>
</evidence>
<dbReference type="InterPro" id="IPR024775">
    <property type="entry name" value="DinB-like"/>
</dbReference>
<accession>A0ABS2TNE4</accession>
<feature type="domain" description="DinB-like" evidence="7">
    <location>
        <begin position="96"/>
        <end position="230"/>
    </location>
</feature>
<dbReference type="InterPro" id="IPR016187">
    <property type="entry name" value="CTDL_fold"/>
</dbReference>
<dbReference type="InterPro" id="IPR042095">
    <property type="entry name" value="SUMF_sf"/>
</dbReference>
<dbReference type="EC" id="1.14.99.50" evidence="4"/>
<gene>
    <name evidence="4 8" type="primary">egtB</name>
    <name evidence="8" type="ORF">ITX44_09965</name>
</gene>
<comment type="caution">
    <text evidence="8">The sequence shown here is derived from an EMBL/GenBank/DDBJ whole genome shotgun (WGS) entry which is preliminary data.</text>
</comment>
<dbReference type="Pfam" id="PF03781">
    <property type="entry name" value="FGE-sulfatase"/>
    <property type="match status" value="1"/>
</dbReference>
<keyword evidence="9" id="KW-1185">Reference proteome</keyword>
<keyword evidence="2 4" id="KW-0408">Iron</keyword>
<name>A0ABS2TNE4_9ACTN</name>
<sequence length="528" mass="57059">MSRRRPPGRAQPRLTCGRHVVTNPHRATDSTAGNGASPASSAPSATSAAISTSETTSPSAAASAPSEVPGSVSPFAGPSSPAAAGLPAASARALAALETARRRTAYLTDAVTEEDLIAQHSRLMSPLVWDLAHIANQEELWLVREAGGRPGLRPDLDHLYDAFQHPRADRPALPLLGPAQAREYVAAVREQTLEVLAAADTDPAGPEPLLAGAFVFGMLAQHEQQHDETMLATHQLRLGAPVLDAPAPPPAPADAATLPREVLVPGGPFVMGTSDEPWALDNERPQHSVDVPTFWLDTVPVTNAAYQEFIAAGGYRDPQWWTPQGWRHVQDAGLVAPLFWSRDGAGWTRRRFGHVEPVPADEPVLHVCWYEADAYARWAGRRLPTEAEWEKAARHDPATGRSRRYPWGDADPGPEHANLGQRHLRPAPAGSYPAGAAPSGARQLIGDVWEWTSSDFDPYPGFTAFPYKEYSEVFFGPEYKVLRGGAFGVDPVACRGTFRNWDYPIRRQIFAGFRTARSAAPGEDGDAR</sequence>
<evidence type="ECO:0000256" key="5">
    <source>
        <dbReference type="SAM" id="MobiDB-lite"/>
    </source>
</evidence>
<comment type="catalytic activity">
    <reaction evidence="4">
        <text>gamma-L-glutamyl-L-cysteine + hercynine + O2 = gamma-L-glutamyl-hercynylcysteine S-oxide + H2O</text>
        <dbReference type="Rhea" id="RHEA:42672"/>
        <dbReference type="ChEBI" id="CHEBI:15377"/>
        <dbReference type="ChEBI" id="CHEBI:15379"/>
        <dbReference type="ChEBI" id="CHEBI:15781"/>
        <dbReference type="ChEBI" id="CHEBI:58173"/>
        <dbReference type="ChEBI" id="CHEBI:82703"/>
        <dbReference type="EC" id="1.14.99.50"/>
    </reaction>
</comment>
<organism evidence="8 9">
    <name type="scientific">Actinacidiphila acididurans</name>
    <dbReference type="NCBI Taxonomy" id="2784346"/>
    <lineage>
        <taxon>Bacteria</taxon>
        <taxon>Bacillati</taxon>
        <taxon>Actinomycetota</taxon>
        <taxon>Actinomycetes</taxon>
        <taxon>Kitasatosporales</taxon>
        <taxon>Streptomycetaceae</taxon>
        <taxon>Actinacidiphila</taxon>
    </lineage>
</organism>
<dbReference type="PANTHER" id="PTHR23150">
    <property type="entry name" value="SULFATASE MODIFYING FACTOR 1, 2"/>
    <property type="match status" value="1"/>
</dbReference>
<keyword evidence="1 4" id="KW-0560">Oxidoreductase</keyword>
<feature type="compositionally biased region" description="Basic and acidic residues" evidence="5">
    <location>
        <begin position="389"/>
        <end position="398"/>
    </location>
</feature>
<dbReference type="SUPFAM" id="SSF109854">
    <property type="entry name" value="DinB/YfiT-like putative metalloenzymes"/>
    <property type="match status" value="1"/>
</dbReference>
<dbReference type="NCBIfam" id="TIGR03440">
    <property type="entry name" value="egtB_TIGR03440"/>
    <property type="match status" value="1"/>
</dbReference>
<feature type="compositionally biased region" description="Low complexity" evidence="5">
    <location>
        <begin position="30"/>
        <end position="84"/>
    </location>
</feature>
<dbReference type="Proteomes" id="UP000749040">
    <property type="component" value="Unassembled WGS sequence"/>
</dbReference>